<evidence type="ECO:0000313" key="2">
    <source>
        <dbReference type="Proteomes" id="UP001179121"/>
    </source>
</evidence>
<dbReference type="AlphaFoldDB" id="A0AA86T383"/>
<protein>
    <submittedName>
        <fullName evidence="1">Uncharacterized protein</fullName>
    </submittedName>
</protein>
<keyword evidence="2" id="KW-1185">Reference proteome</keyword>
<dbReference type="RefSeq" id="WP_289268086.1">
    <property type="nucleotide sequence ID" value="NZ_OX365700.1"/>
</dbReference>
<gene>
    <name evidence="1" type="ORF">DNFV4_01562</name>
</gene>
<name>A0AA86T383_9BACT</name>
<dbReference type="KEGG" id="nti:DNFV4_01562"/>
<reference evidence="1" key="1">
    <citation type="submission" date="2022-10" db="EMBL/GenBank/DDBJ databases">
        <authorList>
            <person name="Koch H."/>
        </authorList>
    </citation>
    <scope>NUCLEOTIDE SEQUENCE</scope>
    <source>
        <strain evidence="1">DNF</strain>
    </source>
</reference>
<accession>A0AA86T383</accession>
<dbReference type="EMBL" id="OX365700">
    <property type="protein sequence ID" value="CAI4031132.1"/>
    <property type="molecule type" value="Genomic_DNA"/>
</dbReference>
<dbReference type="Proteomes" id="UP001179121">
    <property type="component" value="Chromosome"/>
</dbReference>
<evidence type="ECO:0000313" key="1">
    <source>
        <dbReference type="EMBL" id="CAI4031132.1"/>
    </source>
</evidence>
<organism evidence="1 2">
    <name type="scientific">Nitrospira tepida</name>
    <dbReference type="NCBI Taxonomy" id="2973512"/>
    <lineage>
        <taxon>Bacteria</taxon>
        <taxon>Pseudomonadati</taxon>
        <taxon>Nitrospirota</taxon>
        <taxon>Nitrospiria</taxon>
        <taxon>Nitrospirales</taxon>
        <taxon>Nitrospiraceae</taxon>
        <taxon>Nitrospira</taxon>
    </lineage>
</organism>
<sequence length="71" mass="8605">MIAVPKELLWDYREPPQDLLWRLQRIADFFPLYGKDRDTVALLYTYRDRLKVDGATKALIEEYHRAWETHP</sequence>
<proteinExistence type="predicted"/>